<evidence type="ECO:0000313" key="1">
    <source>
        <dbReference type="EMBL" id="CRG95536.1"/>
    </source>
</evidence>
<dbReference type="RefSeq" id="XP_028528345.1">
    <property type="nucleotide sequence ID" value="XM_028671720.1"/>
</dbReference>
<evidence type="ECO:0000313" key="2">
    <source>
        <dbReference type="Proteomes" id="UP000220797"/>
    </source>
</evidence>
<gene>
    <name evidence="1" type="ORF">PGAL8A_00273300</name>
</gene>
<organism evidence="1 2">
    <name type="scientific">Plasmodium gallinaceum</name>
    <dbReference type="NCBI Taxonomy" id="5849"/>
    <lineage>
        <taxon>Eukaryota</taxon>
        <taxon>Sar</taxon>
        <taxon>Alveolata</taxon>
        <taxon>Apicomplexa</taxon>
        <taxon>Aconoidasida</taxon>
        <taxon>Haemosporida</taxon>
        <taxon>Plasmodiidae</taxon>
        <taxon>Plasmodium</taxon>
        <taxon>Plasmodium (Haemamoeba)</taxon>
    </lineage>
</organism>
<protein>
    <submittedName>
        <fullName evidence="1">Uncharacterized protein</fullName>
    </submittedName>
</protein>
<dbReference type="OrthoDB" id="10566831at2759"/>
<dbReference type="VEuPathDB" id="PlasmoDB:PGAL8A_00273300"/>
<dbReference type="EMBL" id="CVMV01000045">
    <property type="protein sequence ID" value="CRG95536.1"/>
    <property type="molecule type" value="Genomic_DNA"/>
</dbReference>
<dbReference type="OMA" id="REWINLR"/>
<dbReference type="GeneID" id="39731265"/>
<dbReference type="Proteomes" id="UP000220797">
    <property type="component" value="Unassembled WGS sequence"/>
</dbReference>
<reference evidence="1" key="1">
    <citation type="submission" date="2015-04" db="EMBL/GenBank/DDBJ databases">
        <authorList>
            <consortium name="Pathogen Informatics"/>
        </authorList>
    </citation>
    <scope>NUCLEOTIDE SEQUENCE [LARGE SCALE GENOMIC DNA]</scope>
    <source>
        <strain evidence="1">8A</strain>
    </source>
</reference>
<keyword evidence="2" id="KW-1185">Reference proteome</keyword>
<sequence>MKYYNIVTSNFPKGDSISNNTITRKYRNNFFKYSNDTMEKKNYLNLKFYRFTFCLYKSHRNILIEIHSNKYYSRILSQQSRNQGRMGNQNGIYQSALIFKGLRESFSNEKRMILLGMIFGMRNELMLCPSLSIFPRSLKHDIWGKWTDYSNTIISIIEKDEREDFNKAERDGYSVNECIRLTKLYIAKWSKTRLQLSESYFLFLRYALALYKKTWSSDRNSPRVRNGENILFKGTLGIPNTETFILPNGKLVMVTDNSINITENKKNIFYSPTVQEELHNLRKSLQVKQEILN</sequence>
<comment type="caution">
    <text evidence="1">The sequence shown here is derived from an EMBL/GenBank/DDBJ whole genome shotgun (WGS) entry which is preliminary data.</text>
</comment>
<accession>A0A1J1GTB2</accession>
<name>A0A1J1GTB2_PLAGA</name>
<dbReference type="AlphaFoldDB" id="A0A1J1GTB2"/>
<proteinExistence type="predicted"/>